<dbReference type="EMBL" id="CP000554">
    <property type="protein sequence ID" value="ABM77881.1"/>
    <property type="molecule type" value="Genomic_DNA"/>
</dbReference>
<evidence type="ECO:0000313" key="2">
    <source>
        <dbReference type="Proteomes" id="UP000002274"/>
    </source>
</evidence>
<organism evidence="1 2">
    <name type="scientific">Prochlorococcus marinus (strain MIT 9303)</name>
    <dbReference type="NCBI Taxonomy" id="59922"/>
    <lineage>
        <taxon>Bacteria</taxon>
        <taxon>Bacillati</taxon>
        <taxon>Cyanobacteriota</taxon>
        <taxon>Cyanophyceae</taxon>
        <taxon>Synechococcales</taxon>
        <taxon>Prochlorococcaceae</taxon>
        <taxon>Prochlorococcus</taxon>
    </lineage>
</organism>
<gene>
    <name evidence="1" type="ordered locus">P9303_11321</name>
</gene>
<accession>A2C8S1</accession>
<sequence>MTVDGTASQKTTVLVTQATALGPERVNLNASFEGL</sequence>
<dbReference type="Proteomes" id="UP000002274">
    <property type="component" value="Chromosome"/>
</dbReference>
<protein>
    <submittedName>
        <fullName evidence="1">Uncharacterized protein</fullName>
    </submittedName>
</protein>
<dbReference type="AlphaFoldDB" id="A2C8S1"/>
<evidence type="ECO:0000313" key="1">
    <source>
        <dbReference type="EMBL" id="ABM77881.1"/>
    </source>
</evidence>
<proteinExistence type="predicted"/>
<reference evidence="1 2" key="1">
    <citation type="journal article" date="2007" name="PLoS Genet.">
        <title>Patterns and implications of gene gain and loss in the evolution of Prochlorococcus.</title>
        <authorList>
            <person name="Kettler G.C."/>
            <person name="Martiny A.C."/>
            <person name="Huang K."/>
            <person name="Zucker J."/>
            <person name="Coleman M.L."/>
            <person name="Rodrigue S."/>
            <person name="Chen F."/>
            <person name="Lapidus A."/>
            <person name="Ferriera S."/>
            <person name="Johnson J."/>
            <person name="Steglich C."/>
            <person name="Church G.M."/>
            <person name="Richardson P."/>
            <person name="Chisholm S.W."/>
        </authorList>
    </citation>
    <scope>NUCLEOTIDE SEQUENCE [LARGE SCALE GENOMIC DNA]</scope>
    <source>
        <strain evidence="1 2">MIT 9303</strain>
    </source>
</reference>
<dbReference type="KEGG" id="pmf:P9303_11321"/>
<name>A2C8S1_PROM3</name>
<dbReference type="HOGENOM" id="CLU_3366555_0_0_3"/>